<protein>
    <submittedName>
        <fullName evidence="1">Uncharacterized protein</fullName>
    </submittedName>
</protein>
<dbReference type="AlphaFoldDB" id="A0A414SK30"/>
<evidence type="ECO:0000313" key="2">
    <source>
        <dbReference type="Proteomes" id="UP000284220"/>
    </source>
</evidence>
<gene>
    <name evidence="1" type="ORF">DW272_01565</name>
</gene>
<comment type="caution">
    <text evidence="1">The sequence shown here is derived from an EMBL/GenBank/DDBJ whole genome shotgun (WGS) entry which is preliminary data.</text>
</comment>
<dbReference type="EMBL" id="QRHZ01000001">
    <property type="protein sequence ID" value="RHG19921.1"/>
    <property type="molecule type" value="Genomic_DNA"/>
</dbReference>
<accession>A0A414SK30</accession>
<proteinExistence type="predicted"/>
<name>A0A414SK30_9FIRM</name>
<reference evidence="1 2" key="1">
    <citation type="submission" date="2018-08" db="EMBL/GenBank/DDBJ databases">
        <title>A genome reference for cultivated species of the human gut microbiota.</title>
        <authorList>
            <person name="Zou Y."/>
            <person name="Xue W."/>
            <person name="Luo G."/>
        </authorList>
    </citation>
    <scope>NUCLEOTIDE SEQUENCE [LARGE SCALE GENOMIC DNA]</scope>
    <source>
        <strain evidence="1 2">AM22-9LB</strain>
    </source>
</reference>
<dbReference type="RefSeq" id="WP_118197243.1">
    <property type="nucleotide sequence ID" value="NZ_QRHZ01000001.1"/>
</dbReference>
<dbReference type="Proteomes" id="UP000284220">
    <property type="component" value="Unassembled WGS sequence"/>
</dbReference>
<evidence type="ECO:0000313" key="1">
    <source>
        <dbReference type="EMBL" id="RHG19921.1"/>
    </source>
</evidence>
<organism evidence="1 2">
    <name type="scientific">Blautia obeum</name>
    <dbReference type="NCBI Taxonomy" id="40520"/>
    <lineage>
        <taxon>Bacteria</taxon>
        <taxon>Bacillati</taxon>
        <taxon>Bacillota</taxon>
        <taxon>Clostridia</taxon>
        <taxon>Lachnospirales</taxon>
        <taxon>Lachnospiraceae</taxon>
        <taxon>Blautia</taxon>
    </lineage>
</organism>
<sequence length="219" mass="25314">MIKTNLRIKDNISLTDQIMVINDIVAAYFKNGDYTPYYAEMGEIIAVGTYLLEGYELEEGENIYTLYYTDSDVHKLIDMFINNSNQKSQNVAVMKFIREMVKDKLTFAKERAVYSHRQMDEFFATFNEFMNVIIDAFGNFANLNLSALSPEMIKNAQTVYQKMADSGFKMTEDSIVNVIKEAANFKPDEASKEIIEAKNAEIRELKKYKTLWESRNTSK</sequence>